<evidence type="ECO:0000313" key="1">
    <source>
        <dbReference type="EMBL" id="MCI22978.1"/>
    </source>
</evidence>
<keyword evidence="2" id="KW-1185">Reference proteome</keyword>
<proteinExistence type="predicted"/>
<sequence>ASYGMSLLIPRHGPFPDINQAV</sequence>
<accession>A0A392QFM2</accession>
<feature type="non-terminal residue" evidence="1">
    <location>
        <position position="1"/>
    </location>
</feature>
<protein>
    <submittedName>
        <fullName evidence="1">Uncharacterized protein</fullName>
    </submittedName>
</protein>
<dbReference type="Proteomes" id="UP000265520">
    <property type="component" value="Unassembled WGS sequence"/>
</dbReference>
<name>A0A392QFM2_9FABA</name>
<organism evidence="1 2">
    <name type="scientific">Trifolium medium</name>
    <dbReference type="NCBI Taxonomy" id="97028"/>
    <lineage>
        <taxon>Eukaryota</taxon>
        <taxon>Viridiplantae</taxon>
        <taxon>Streptophyta</taxon>
        <taxon>Embryophyta</taxon>
        <taxon>Tracheophyta</taxon>
        <taxon>Spermatophyta</taxon>
        <taxon>Magnoliopsida</taxon>
        <taxon>eudicotyledons</taxon>
        <taxon>Gunneridae</taxon>
        <taxon>Pentapetalae</taxon>
        <taxon>rosids</taxon>
        <taxon>fabids</taxon>
        <taxon>Fabales</taxon>
        <taxon>Fabaceae</taxon>
        <taxon>Papilionoideae</taxon>
        <taxon>50 kb inversion clade</taxon>
        <taxon>NPAAA clade</taxon>
        <taxon>Hologalegina</taxon>
        <taxon>IRL clade</taxon>
        <taxon>Trifolieae</taxon>
        <taxon>Trifolium</taxon>
    </lineage>
</organism>
<evidence type="ECO:0000313" key="2">
    <source>
        <dbReference type="Proteomes" id="UP000265520"/>
    </source>
</evidence>
<dbReference type="AlphaFoldDB" id="A0A392QFM2"/>
<comment type="caution">
    <text evidence="1">The sequence shown here is derived from an EMBL/GenBank/DDBJ whole genome shotgun (WGS) entry which is preliminary data.</text>
</comment>
<reference evidence="1 2" key="1">
    <citation type="journal article" date="2018" name="Front. Plant Sci.">
        <title>Red Clover (Trifolium pratense) and Zigzag Clover (T. medium) - A Picture of Genomic Similarities and Differences.</title>
        <authorList>
            <person name="Dluhosova J."/>
            <person name="Istvanek J."/>
            <person name="Nedelnik J."/>
            <person name="Repkova J."/>
        </authorList>
    </citation>
    <scope>NUCLEOTIDE SEQUENCE [LARGE SCALE GENOMIC DNA]</scope>
    <source>
        <strain evidence="2">cv. 10/8</strain>
        <tissue evidence="1">Leaf</tissue>
    </source>
</reference>
<dbReference type="EMBL" id="LXQA010133438">
    <property type="protein sequence ID" value="MCI22978.1"/>
    <property type="molecule type" value="Genomic_DNA"/>
</dbReference>